<accession>A0ABP1QM63</accession>
<gene>
    <name evidence="3" type="ORF">ODALV1_LOCUS11764</name>
</gene>
<proteinExistence type="predicted"/>
<dbReference type="Gene3D" id="3.30.160.60">
    <property type="entry name" value="Classic Zinc Finger"/>
    <property type="match status" value="1"/>
</dbReference>
<feature type="region of interest" description="Disordered" evidence="1">
    <location>
        <begin position="46"/>
        <end position="67"/>
    </location>
</feature>
<feature type="region of interest" description="Disordered" evidence="1">
    <location>
        <begin position="110"/>
        <end position="147"/>
    </location>
</feature>
<dbReference type="SMART" id="SM00355">
    <property type="entry name" value="ZnF_C2H2"/>
    <property type="match status" value="2"/>
</dbReference>
<comment type="caution">
    <text evidence="3">The sequence shown here is derived from an EMBL/GenBank/DDBJ whole genome shotgun (WGS) entry which is preliminary data.</text>
</comment>
<evidence type="ECO:0000313" key="3">
    <source>
        <dbReference type="EMBL" id="CAL8104455.1"/>
    </source>
</evidence>
<name>A0ABP1QM63_9HEXA</name>
<dbReference type="EMBL" id="CAXLJM020000035">
    <property type="protein sequence ID" value="CAL8104455.1"/>
    <property type="molecule type" value="Genomic_DNA"/>
</dbReference>
<keyword evidence="4" id="KW-1185">Reference proteome</keyword>
<reference evidence="3 4" key="1">
    <citation type="submission" date="2024-08" db="EMBL/GenBank/DDBJ databases">
        <authorList>
            <person name="Cucini C."/>
            <person name="Frati F."/>
        </authorList>
    </citation>
    <scope>NUCLEOTIDE SEQUENCE [LARGE SCALE GENOMIC DNA]</scope>
</reference>
<feature type="compositionally biased region" description="Acidic residues" evidence="1">
    <location>
        <begin position="116"/>
        <end position="147"/>
    </location>
</feature>
<evidence type="ECO:0000259" key="2">
    <source>
        <dbReference type="PROSITE" id="PS00028"/>
    </source>
</evidence>
<dbReference type="InterPro" id="IPR013087">
    <property type="entry name" value="Znf_C2H2_type"/>
</dbReference>
<feature type="domain" description="C2H2-type" evidence="2">
    <location>
        <begin position="155"/>
        <end position="177"/>
    </location>
</feature>
<dbReference type="Proteomes" id="UP001642540">
    <property type="component" value="Unassembled WGS sequence"/>
</dbReference>
<sequence length="311" mass="34576">MVAVKSLWVLLKSFSTNFSFKRDSGVKVPDHKPDKRIRYNRLRPQWHRPYYPSSPDPEVGSGGMSSSASGSCGFVTSSKSYQDYLNGNCGDGGSGDNKFGEYQNNKDFENFINSDSDYEDGDSDADFDDDFTTTDEDEDSDLDDEDDVGEEVLTCEVCERVFPSTKKLADHQIKKRHFGCLQCDSIFSTEKALDFHREQMDHFDFVSDYGTDDASSSSASVVGADQHNQHHNHNHHLSCSSGTGVGSNDVEKCSPSNERGGNINANVTGGRTSTCCSGRRNIINNNYCYANQLQASWYEGDDEEEKGLLRN</sequence>
<evidence type="ECO:0000313" key="4">
    <source>
        <dbReference type="Proteomes" id="UP001642540"/>
    </source>
</evidence>
<organism evidence="3 4">
    <name type="scientific">Orchesella dallaii</name>
    <dbReference type="NCBI Taxonomy" id="48710"/>
    <lineage>
        <taxon>Eukaryota</taxon>
        <taxon>Metazoa</taxon>
        <taxon>Ecdysozoa</taxon>
        <taxon>Arthropoda</taxon>
        <taxon>Hexapoda</taxon>
        <taxon>Collembola</taxon>
        <taxon>Entomobryomorpha</taxon>
        <taxon>Entomobryoidea</taxon>
        <taxon>Orchesellidae</taxon>
        <taxon>Orchesellinae</taxon>
        <taxon>Orchesella</taxon>
    </lineage>
</organism>
<feature type="domain" description="C2H2-type" evidence="2">
    <location>
        <begin position="180"/>
        <end position="202"/>
    </location>
</feature>
<dbReference type="PROSITE" id="PS00028">
    <property type="entry name" value="ZINC_FINGER_C2H2_1"/>
    <property type="match status" value="2"/>
</dbReference>
<protein>
    <recommendedName>
        <fullName evidence="2">C2H2-type domain-containing protein</fullName>
    </recommendedName>
</protein>
<evidence type="ECO:0000256" key="1">
    <source>
        <dbReference type="SAM" id="MobiDB-lite"/>
    </source>
</evidence>